<gene>
    <name evidence="5" type="ORF">MKZ38_005074</name>
</gene>
<keyword evidence="6" id="KW-1185">Reference proteome</keyword>
<evidence type="ECO:0000313" key="5">
    <source>
        <dbReference type="EMBL" id="KAJ2896975.1"/>
    </source>
</evidence>
<evidence type="ECO:0000256" key="2">
    <source>
        <dbReference type="PROSITE-ProRule" id="PRU00176"/>
    </source>
</evidence>
<accession>A0AAD5WP68</accession>
<reference evidence="5" key="1">
    <citation type="submission" date="2022-07" db="EMBL/GenBank/DDBJ databases">
        <title>Draft genome sequence of Zalerion maritima ATCC 34329, a (micro)plastics degrading marine fungus.</title>
        <authorList>
            <person name="Paco A."/>
            <person name="Goncalves M.F.M."/>
            <person name="Rocha-Santos T.A.P."/>
            <person name="Alves A."/>
        </authorList>
    </citation>
    <scope>NUCLEOTIDE SEQUENCE</scope>
    <source>
        <strain evidence="5">ATCC 34329</strain>
    </source>
</reference>
<dbReference type="GO" id="GO:0005654">
    <property type="term" value="C:nucleoplasm"/>
    <property type="evidence" value="ECO:0007669"/>
    <property type="project" value="TreeGrafter"/>
</dbReference>
<dbReference type="GO" id="GO:0061574">
    <property type="term" value="C:ASAP complex"/>
    <property type="evidence" value="ECO:0007669"/>
    <property type="project" value="TreeGrafter"/>
</dbReference>
<protein>
    <recommendedName>
        <fullName evidence="4">RRM domain-containing protein</fullName>
    </recommendedName>
</protein>
<feature type="compositionally biased region" description="Polar residues" evidence="3">
    <location>
        <begin position="23"/>
        <end position="41"/>
    </location>
</feature>
<comment type="caution">
    <text evidence="5">The sequence shown here is derived from an EMBL/GenBank/DDBJ whole genome shotgun (WGS) entry which is preliminary data.</text>
</comment>
<keyword evidence="1 2" id="KW-0694">RNA-binding</keyword>
<dbReference type="AlphaFoldDB" id="A0AAD5WP68"/>
<feature type="region of interest" description="Disordered" evidence="3">
    <location>
        <begin position="1"/>
        <end position="43"/>
    </location>
</feature>
<feature type="compositionally biased region" description="Basic and acidic residues" evidence="3">
    <location>
        <begin position="358"/>
        <end position="369"/>
    </location>
</feature>
<dbReference type="InterPro" id="IPR012677">
    <property type="entry name" value="Nucleotide-bd_a/b_plait_sf"/>
</dbReference>
<dbReference type="EMBL" id="JAKWBI020000302">
    <property type="protein sequence ID" value="KAJ2896975.1"/>
    <property type="molecule type" value="Genomic_DNA"/>
</dbReference>
<feature type="region of interest" description="Disordered" evidence="3">
    <location>
        <begin position="538"/>
        <end position="564"/>
    </location>
</feature>
<dbReference type="Gene3D" id="3.30.70.330">
    <property type="match status" value="1"/>
</dbReference>
<feature type="region of interest" description="Disordered" evidence="3">
    <location>
        <begin position="105"/>
        <end position="134"/>
    </location>
</feature>
<dbReference type="SMART" id="SM00360">
    <property type="entry name" value="RRM"/>
    <property type="match status" value="1"/>
</dbReference>
<feature type="compositionally biased region" description="Pro residues" evidence="3">
    <location>
        <begin position="110"/>
        <end position="122"/>
    </location>
</feature>
<dbReference type="GO" id="GO:0000398">
    <property type="term" value="P:mRNA splicing, via spliceosome"/>
    <property type="evidence" value="ECO:0007669"/>
    <property type="project" value="TreeGrafter"/>
</dbReference>
<evidence type="ECO:0000259" key="4">
    <source>
        <dbReference type="PROSITE" id="PS50102"/>
    </source>
</evidence>
<feature type="domain" description="RRM" evidence="4">
    <location>
        <begin position="205"/>
        <end position="280"/>
    </location>
</feature>
<dbReference type="PANTHER" id="PTHR15481">
    <property type="entry name" value="RIBONUCLEIC ACID BINDING PROTEIN S1"/>
    <property type="match status" value="1"/>
</dbReference>
<feature type="compositionally biased region" description="Polar residues" evidence="3">
    <location>
        <begin position="297"/>
        <end position="311"/>
    </location>
</feature>
<evidence type="ECO:0000256" key="1">
    <source>
        <dbReference type="ARBA" id="ARBA00022884"/>
    </source>
</evidence>
<evidence type="ECO:0000256" key="3">
    <source>
        <dbReference type="SAM" id="MobiDB-lite"/>
    </source>
</evidence>
<dbReference type="InterPro" id="IPR035979">
    <property type="entry name" value="RBD_domain_sf"/>
</dbReference>
<dbReference type="PANTHER" id="PTHR15481:SF0">
    <property type="entry name" value="LD23870P-RELATED"/>
    <property type="match status" value="1"/>
</dbReference>
<proteinExistence type="predicted"/>
<evidence type="ECO:0000313" key="6">
    <source>
        <dbReference type="Proteomes" id="UP001201980"/>
    </source>
</evidence>
<dbReference type="CDD" id="cd00590">
    <property type="entry name" value="RRM_SF"/>
    <property type="match status" value="1"/>
</dbReference>
<dbReference type="PROSITE" id="PS50102">
    <property type="entry name" value="RRM"/>
    <property type="match status" value="1"/>
</dbReference>
<dbReference type="GO" id="GO:0003723">
    <property type="term" value="F:RNA binding"/>
    <property type="evidence" value="ECO:0007669"/>
    <property type="project" value="UniProtKB-UniRule"/>
</dbReference>
<feature type="compositionally biased region" description="Basic and acidic residues" evidence="3">
    <location>
        <begin position="287"/>
        <end position="296"/>
    </location>
</feature>
<dbReference type="Pfam" id="PF00076">
    <property type="entry name" value="RRM_1"/>
    <property type="match status" value="1"/>
</dbReference>
<sequence length="564" mass="62897">MAGQQSPGNLLSECEFSDDFYSNDGSTRSTPTTRNSVNGVNGHTRASAFPTAGKITAVSTYSPANPPADHGALAVSHVGYSNMNVQMPTPVGAPAQQDIQKLIESVKSPPNGPPSTLPPRPPASEHSVLSNVNPFRSMGPSVNGPFATNAQSFFPHPTYFQDAVSRNLNIVDVPREDVNRLYKEYEARENHYRQQHKLGKFPDYTRLIIKDVNRCVTKREIFGIFCCYGQIAEIRPAAPSQPYAFVQFENIEQAREALNHKRHETIELDGRVVKIQMCDPKGNLPRENNRRNEDQRSATYQSNHEGQNANHGSDHASHRGQRGLSHGHASPSPPQHNTSRYPRQQHRMSRSRSPQRYPDLRTYRDRGPDFRQQWPDSRPNSNVQIIVTDPAIASGSIFNVTAALEANGFTTSLMHCHDQDPFDKNPEFEACFKHVCAAVVLDKELAAADKVRLRTYSYPNGAGEYDRHDPIFDEYDPQTPIVAARLIARKRKLQAYDIGKNYSAPSRTLASHQPQRLLAARNNHNSSAGHHAQYSDSATINVGRSPPNNYPAPPHSGLHNTWNI</sequence>
<feature type="region of interest" description="Disordered" evidence="3">
    <location>
        <begin position="278"/>
        <end position="381"/>
    </location>
</feature>
<dbReference type="Proteomes" id="UP001201980">
    <property type="component" value="Unassembled WGS sequence"/>
</dbReference>
<dbReference type="GO" id="GO:0005737">
    <property type="term" value="C:cytoplasm"/>
    <property type="evidence" value="ECO:0007669"/>
    <property type="project" value="TreeGrafter"/>
</dbReference>
<dbReference type="SUPFAM" id="SSF54928">
    <property type="entry name" value="RNA-binding domain, RBD"/>
    <property type="match status" value="1"/>
</dbReference>
<organism evidence="5 6">
    <name type="scientific">Zalerion maritima</name>
    <dbReference type="NCBI Taxonomy" id="339359"/>
    <lineage>
        <taxon>Eukaryota</taxon>
        <taxon>Fungi</taxon>
        <taxon>Dikarya</taxon>
        <taxon>Ascomycota</taxon>
        <taxon>Pezizomycotina</taxon>
        <taxon>Sordariomycetes</taxon>
        <taxon>Lulworthiomycetidae</taxon>
        <taxon>Lulworthiales</taxon>
        <taxon>Lulworthiaceae</taxon>
        <taxon>Zalerion</taxon>
    </lineage>
</organism>
<dbReference type="InterPro" id="IPR000504">
    <property type="entry name" value="RRM_dom"/>
</dbReference>
<name>A0AAD5WP68_9PEZI</name>